<dbReference type="Pfam" id="PF07715">
    <property type="entry name" value="Plug"/>
    <property type="match status" value="1"/>
</dbReference>
<dbReference type="Pfam" id="PF13715">
    <property type="entry name" value="CarbopepD_reg_2"/>
    <property type="match status" value="1"/>
</dbReference>
<dbReference type="InterPro" id="IPR036942">
    <property type="entry name" value="Beta-barrel_TonB_sf"/>
</dbReference>
<dbReference type="PROSITE" id="PS52016">
    <property type="entry name" value="TONB_DEPENDENT_REC_3"/>
    <property type="match status" value="1"/>
</dbReference>
<dbReference type="InterPro" id="IPR012910">
    <property type="entry name" value="Plug_dom"/>
</dbReference>
<dbReference type="Gene3D" id="2.60.40.1120">
    <property type="entry name" value="Carboxypeptidase-like, regulatory domain"/>
    <property type="match status" value="1"/>
</dbReference>
<dbReference type="InterPro" id="IPR039426">
    <property type="entry name" value="TonB-dep_rcpt-like"/>
</dbReference>
<dbReference type="OrthoDB" id="9768177at2"/>
<evidence type="ECO:0000256" key="3">
    <source>
        <dbReference type="ARBA" id="ARBA00022452"/>
    </source>
</evidence>
<keyword evidence="5 9" id="KW-0798">TonB box</keyword>
<gene>
    <name evidence="12" type="ordered locus">Niako_3780</name>
</gene>
<keyword evidence="2 8" id="KW-0813">Transport</keyword>
<dbReference type="RefSeq" id="WP_014219987.1">
    <property type="nucleotide sequence ID" value="NC_016609.1"/>
</dbReference>
<dbReference type="GO" id="GO:0009279">
    <property type="term" value="C:cell outer membrane"/>
    <property type="evidence" value="ECO:0007669"/>
    <property type="project" value="UniProtKB-SubCell"/>
</dbReference>
<dbReference type="eggNOG" id="COG4206">
    <property type="taxonomic scope" value="Bacteria"/>
</dbReference>
<comment type="subcellular location">
    <subcellularLocation>
        <location evidence="1 8">Cell outer membrane</location>
        <topology evidence="1 8">Multi-pass membrane protein</topology>
    </subcellularLocation>
</comment>
<evidence type="ECO:0000259" key="11">
    <source>
        <dbReference type="Pfam" id="PF07715"/>
    </source>
</evidence>
<comment type="similarity">
    <text evidence="8 9">Belongs to the TonB-dependent receptor family.</text>
</comment>
<evidence type="ECO:0000313" key="12">
    <source>
        <dbReference type="EMBL" id="AEW00074.1"/>
    </source>
</evidence>
<evidence type="ECO:0000256" key="9">
    <source>
        <dbReference type="RuleBase" id="RU003357"/>
    </source>
</evidence>
<evidence type="ECO:0000259" key="10">
    <source>
        <dbReference type="Pfam" id="PF00593"/>
    </source>
</evidence>
<dbReference type="AlphaFoldDB" id="G8T749"/>
<keyword evidence="12" id="KW-0675">Receptor</keyword>
<dbReference type="InterPro" id="IPR000531">
    <property type="entry name" value="Beta-barrel_TonB"/>
</dbReference>
<evidence type="ECO:0000256" key="2">
    <source>
        <dbReference type="ARBA" id="ARBA00022448"/>
    </source>
</evidence>
<evidence type="ECO:0000256" key="5">
    <source>
        <dbReference type="ARBA" id="ARBA00023077"/>
    </source>
</evidence>
<evidence type="ECO:0000256" key="6">
    <source>
        <dbReference type="ARBA" id="ARBA00023136"/>
    </source>
</evidence>
<name>G8T749_NIAKG</name>
<dbReference type="InterPro" id="IPR037066">
    <property type="entry name" value="Plug_dom_sf"/>
</dbReference>
<proteinExistence type="inferred from homology"/>
<dbReference type="KEGG" id="nko:Niako_3780"/>
<keyword evidence="4 8" id="KW-0812">Transmembrane</keyword>
<dbReference type="PATRIC" id="fig|700598.3.peg.3870"/>
<keyword evidence="7 8" id="KW-0998">Cell outer membrane</keyword>
<reference evidence="12 13" key="1">
    <citation type="submission" date="2011-12" db="EMBL/GenBank/DDBJ databases">
        <title>The complete genome of Niastella koreensis GR20-10.</title>
        <authorList>
            <consortium name="US DOE Joint Genome Institute (JGI-PGF)"/>
            <person name="Lucas S."/>
            <person name="Han J."/>
            <person name="Lapidus A."/>
            <person name="Bruce D."/>
            <person name="Goodwin L."/>
            <person name="Pitluck S."/>
            <person name="Peters L."/>
            <person name="Kyrpides N."/>
            <person name="Mavromatis K."/>
            <person name="Ivanova N."/>
            <person name="Mikhailova N."/>
            <person name="Davenport K."/>
            <person name="Saunders E."/>
            <person name="Detter J.C."/>
            <person name="Tapia R."/>
            <person name="Han C."/>
            <person name="Land M."/>
            <person name="Hauser L."/>
            <person name="Markowitz V."/>
            <person name="Cheng J.-F."/>
            <person name="Hugenholtz P."/>
            <person name="Woyke T."/>
            <person name="Wu D."/>
            <person name="Tindall B."/>
            <person name="Pomrenke H."/>
            <person name="Brambilla E."/>
            <person name="Klenk H.-P."/>
            <person name="Eisen J.A."/>
        </authorList>
    </citation>
    <scope>NUCLEOTIDE SEQUENCE [LARGE SCALE GENOMIC DNA]</scope>
    <source>
        <strain evidence="13">DSM 17620 / KACC 11465 / NBRC 106392 / GR20-10</strain>
    </source>
</reference>
<dbReference type="InterPro" id="IPR008969">
    <property type="entry name" value="CarboxyPept-like_regulatory"/>
</dbReference>
<dbReference type="SUPFAM" id="SSF49464">
    <property type="entry name" value="Carboxypeptidase regulatory domain-like"/>
    <property type="match status" value="1"/>
</dbReference>
<organism evidence="12 13">
    <name type="scientific">Niastella koreensis (strain DSM 17620 / KACC 11465 / NBRC 106392 / GR20-10)</name>
    <dbReference type="NCBI Taxonomy" id="700598"/>
    <lineage>
        <taxon>Bacteria</taxon>
        <taxon>Pseudomonadati</taxon>
        <taxon>Bacteroidota</taxon>
        <taxon>Chitinophagia</taxon>
        <taxon>Chitinophagales</taxon>
        <taxon>Chitinophagaceae</taxon>
        <taxon>Niastella</taxon>
    </lineage>
</organism>
<sequence>MAFQCDAAITGNRAGGNCFTRASLYNVCKRFIPKLCFIICLSFSVIPTMQAQETNKASEPGFVLKGQVKDATGNPLSDVTVKIAGKSKSVLTDNNGSFQLSNVTAGSKISFSHVGFKMQEVAVSSSSLDITLEAAPKELEEVVVDGYRTSTKVGSVSATGKVDGKVMENKPFSSFQQSLQGKVAGVTVVGFSGQPGAEQSIRIRGLGSMALSSNPLIVVDGMIMNTGNLANNIKTMDALSGINQNDIENVTVLKDAAATSLYGSRGSNGVIVITTKAGKYGKTKVNVDVEAGNSKAMDLPKGGRPLNADQYAEMFREVLANAGQTSAQIETAANSYGLNSGKSNNWYDLVTRTGKQEQYNVSMSGGTDKTKLYASAGLFKQDATTVGADFNKKTILLNVDHKINDRITFTSGMNVSQVSQNAPYADAFFGNPTYAARYLRPFQLAYNDDGTLNTSTTGNTNFPGVYNPLVIAKYDKKNMEQTRILGNAKIRWNIFDKLYYTSYFSVDYNTMEETTFLNAIMGDGKGVNGRSKNYFERYFNWLARNQFDYNFNVPGVDNLNISATAGYEAQQSKFYLLAADGYGMPSAASGLTALSNAATPVGTYGQNSGYSFVSGYGILSANYNNRFVLTGSLRRDGSSRFAINNRYADFYSAGGAWNIDQEEFFAKQHVLSSLKLRSSYGITGNANLSDYAWMPLVSYSGATGYAYNGITGQQYTTPGNTDLKWERSKKFDAGLDFGFAHNRFNLIVDYYYNNIDGLIQNVNTSYTSGFSSTLKNVGAMVNRGWEFTLNGNIVQTKNFTWTTNFNIAFNKNKVTSLYAGTNPLNGQFYLKEGYNYYNYYMKEYAGVDPDNGDALYYTDSTHSKTTNKGAQAGYVVLNKQANPKYIGGFSNTFNYKGITLSVDVNYSMGNYIYGASDLNFTSGVNYTINKYLYIYEHRWTTPGQVTDVPKYSLTQDNTTSTYRLYKGDYIRLRNVSLGYDFINMKKVALFKKYGINKLNVYVRGTNLATILFDKRLPFDPEVSYSGFDSNTMNKYKTITCGINVGF</sequence>
<dbReference type="Pfam" id="PF00593">
    <property type="entry name" value="TonB_dep_Rec_b-barrel"/>
    <property type="match status" value="1"/>
</dbReference>
<dbReference type="Gene3D" id="2.170.130.10">
    <property type="entry name" value="TonB-dependent receptor, plug domain"/>
    <property type="match status" value="1"/>
</dbReference>
<dbReference type="Gene3D" id="2.40.170.20">
    <property type="entry name" value="TonB-dependent receptor, beta-barrel domain"/>
    <property type="match status" value="1"/>
</dbReference>
<accession>G8T749</accession>
<evidence type="ECO:0000256" key="7">
    <source>
        <dbReference type="ARBA" id="ARBA00023237"/>
    </source>
</evidence>
<dbReference type="STRING" id="700598.Niako_3780"/>
<dbReference type="InterPro" id="IPR023996">
    <property type="entry name" value="TonB-dep_OMP_SusC/RagA"/>
</dbReference>
<dbReference type="NCBIfam" id="TIGR04056">
    <property type="entry name" value="OMP_RagA_SusC"/>
    <property type="match status" value="1"/>
</dbReference>
<evidence type="ECO:0000256" key="1">
    <source>
        <dbReference type="ARBA" id="ARBA00004571"/>
    </source>
</evidence>
<feature type="domain" description="TonB-dependent receptor-like beta-barrel" evidence="10">
    <location>
        <begin position="444"/>
        <end position="991"/>
    </location>
</feature>
<feature type="domain" description="TonB-dependent receptor plug" evidence="11">
    <location>
        <begin position="158"/>
        <end position="270"/>
    </location>
</feature>
<dbReference type="HOGENOM" id="CLU_004317_0_1_10"/>
<evidence type="ECO:0000256" key="4">
    <source>
        <dbReference type="ARBA" id="ARBA00022692"/>
    </source>
</evidence>
<keyword evidence="3 8" id="KW-1134">Transmembrane beta strand</keyword>
<keyword evidence="6 8" id="KW-0472">Membrane</keyword>
<dbReference type="NCBIfam" id="TIGR04057">
    <property type="entry name" value="SusC_RagA_signa"/>
    <property type="match status" value="1"/>
</dbReference>
<dbReference type="EMBL" id="CP003178">
    <property type="protein sequence ID" value="AEW00074.1"/>
    <property type="molecule type" value="Genomic_DNA"/>
</dbReference>
<protein>
    <submittedName>
        <fullName evidence="12">TonB-dependent receptor plug</fullName>
    </submittedName>
</protein>
<dbReference type="InterPro" id="IPR023997">
    <property type="entry name" value="TonB-dep_OMP_SusC/RagA_CS"/>
</dbReference>
<evidence type="ECO:0000256" key="8">
    <source>
        <dbReference type="PROSITE-ProRule" id="PRU01360"/>
    </source>
</evidence>
<evidence type="ECO:0000313" key="13">
    <source>
        <dbReference type="Proteomes" id="UP000005438"/>
    </source>
</evidence>
<dbReference type="SUPFAM" id="SSF56935">
    <property type="entry name" value="Porins"/>
    <property type="match status" value="1"/>
</dbReference>
<dbReference type="Proteomes" id="UP000005438">
    <property type="component" value="Chromosome"/>
</dbReference>